<dbReference type="STRING" id="54398.Ga0074115_1253"/>
<evidence type="ECO:0000256" key="3">
    <source>
        <dbReference type="SAM" id="MobiDB-lite"/>
    </source>
</evidence>
<evidence type="ECO:0000256" key="1">
    <source>
        <dbReference type="ARBA" id="ARBA00009477"/>
    </source>
</evidence>
<keyword evidence="11" id="KW-1185">Reference proteome</keyword>
<dbReference type="RefSeq" id="WP_232433076.1">
    <property type="nucleotide sequence ID" value="NZ_KQ556871.1"/>
</dbReference>
<dbReference type="GO" id="GO:0060003">
    <property type="term" value="P:copper ion export"/>
    <property type="evidence" value="ECO:0007669"/>
    <property type="project" value="TreeGrafter"/>
</dbReference>
<dbReference type="GO" id="GO:0046914">
    <property type="term" value="F:transition metal ion binding"/>
    <property type="evidence" value="ECO:0007669"/>
    <property type="project" value="TreeGrafter"/>
</dbReference>
<dbReference type="NCBIfam" id="TIGR01730">
    <property type="entry name" value="RND_mfp"/>
    <property type="match status" value="1"/>
</dbReference>
<evidence type="ECO:0000259" key="7">
    <source>
        <dbReference type="Pfam" id="PF25973"/>
    </source>
</evidence>
<evidence type="ECO:0000256" key="2">
    <source>
        <dbReference type="ARBA" id="ARBA00022448"/>
    </source>
</evidence>
<dbReference type="PANTHER" id="PTHR30097">
    <property type="entry name" value="CATION EFFLUX SYSTEM PROTEIN CUSB"/>
    <property type="match status" value="1"/>
</dbReference>
<dbReference type="SUPFAM" id="SSF111369">
    <property type="entry name" value="HlyD-like secretion proteins"/>
    <property type="match status" value="1"/>
</dbReference>
<evidence type="ECO:0000256" key="4">
    <source>
        <dbReference type="SAM" id="SignalP"/>
    </source>
</evidence>
<dbReference type="PANTHER" id="PTHR30097:SF15">
    <property type="entry name" value="CATION EFFLUX SYSTEM PROTEIN CUSB"/>
    <property type="match status" value="1"/>
</dbReference>
<gene>
    <name evidence="8" type="ORF">Ga0074115_1253</name>
    <name evidence="9" type="ORF">Ga0076813_10642</name>
</gene>
<evidence type="ECO:0000313" key="11">
    <source>
        <dbReference type="Proteomes" id="UP000051634"/>
    </source>
</evidence>
<feature type="signal peptide" evidence="4">
    <location>
        <begin position="1"/>
        <end position="23"/>
    </location>
</feature>
<protein>
    <submittedName>
        <fullName evidence="9">RND family efflux transporter, MFP subunit</fullName>
    </submittedName>
</protein>
<dbReference type="Pfam" id="PF25954">
    <property type="entry name" value="Beta-barrel_RND_2"/>
    <property type="match status" value="1"/>
</dbReference>
<dbReference type="GO" id="GO:0022857">
    <property type="term" value="F:transmembrane transporter activity"/>
    <property type="evidence" value="ECO:0007669"/>
    <property type="project" value="InterPro"/>
</dbReference>
<dbReference type="Pfam" id="PF25973">
    <property type="entry name" value="BSH_CzcB"/>
    <property type="match status" value="1"/>
</dbReference>
<dbReference type="EMBL" id="LMXI01000630">
    <property type="protein sequence ID" value="KRT56915.1"/>
    <property type="molecule type" value="Genomic_DNA"/>
</dbReference>
<comment type="caution">
    <text evidence="9">The sequence shown here is derived from an EMBL/GenBank/DDBJ whole genome shotgun (WGS) entry which is preliminary data.</text>
</comment>
<proteinExistence type="inferred from homology"/>
<dbReference type="Gene3D" id="2.40.420.20">
    <property type="match status" value="1"/>
</dbReference>
<keyword evidence="4" id="KW-0732">Signal</keyword>
<name>A0A0T5Z2H9_9GAMM</name>
<dbReference type="AlphaFoldDB" id="A0A0T5Z2H9"/>
<dbReference type="FunFam" id="2.40.30.170:FF:000010">
    <property type="entry name" value="Efflux RND transporter periplasmic adaptor subunit"/>
    <property type="match status" value="1"/>
</dbReference>
<dbReference type="InterPro" id="IPR006143">
    <property type="entry name" value="RND_pump_MFP"/>
</dbReference>
<keyword evidence="2" id="KW-0813">Transport</keyword>
<dbReference type="Gene3D" id="2.40.50.100">
    <property type="match status" value="1"/>
</dbReference>
<feature type="chain" id="PRO_5007432611" evidence="4">
    <location>
        <begin position="24"/>
        <end position="397"/>
    </location>
</feature>
<feature type="domain" description="Multidrug resistance protein MdtA-like C-terminal permuted SH3" evidence="6">
    <location>
        <begin position="322"/>
        <end position="380"/>
    </location>
</feature>
<dbReference type="Gene3D" id="2.40.30.170">
    <property type="match status" value="1"/>
</dbReference>
<dbReference type="Proteomes" id="UP000051634">
    <property type="component" value="Unassembled WGS sequence"/>
</dbReference>
<feature type="region of interest" description="Disordered" evidence="3">
    <location>
        <begin position="26"/>
        <end position="60"/>
    </location>
</feature>
<dbReference type="Pfam" id="PF25967">
    <property type="entry name" value="RND-MFP_C"/>
    <property type="match status" value="1"/>
</dbReference>
<evidence type="ECO:0000313" key="10">
    <source>
        <dbReference type="Proteomes" id="UP000051276"/>
    </source>
</evidence>
<organism evidence="9 10">
    <name type="scientific">endosymbiont of Ridgeia piscesae</name>
    <dbReference type="NCBI Taxonomy" id="54398"/>
    <lineage>
        <taxon>Bacteria</taxon>
        <taxon>Pseudomonadati</taxon>
        <taxon>Pseudomonadota</taxon>
        <taxon>Gammaproteobacteria</taxon>
        <taxon>sulfur-oxidizing symbionts</taxon>
    </lineage>
</organism>
<feature type="domain" description="CusB-like beta-barrel" evidence="5">
    <location>
        <begin position="243"/>
        <end position="315"/>
    </location>
</feature>
<dbReference type="GO" id="GO:0016020">
    <property type="term" value="C:membrane"/>
    <property type="evidence" value="ECO:0007669"/>
    <property type="project" value="InterPro"/>
</dbReference>
<dbReference type="InterPro" id="IPR051909">
    <property type="entry name" value="MFP_Cation_Efflux"/>
</dbReference>
<evidence type="ECO:0000313" key="8">
    <source>
        <dbReference type="EMBL" id="KRT55809.1"/>
    </source>
</evidence>
<dbReference type="GO" id="GO:0030288">
    <property type="term" value="C:outer membrane-bounded periplasmic space"/>
    <property type="evidence" value="ECO:0007669"/>
    <property type="project" value="TreeGrafter"/>
</dbReference>
<dbReference type="InterPro" id="IPR058627">
    <property type="entry name" value="MdtA-like_C"/>
</dbReference>
<sequence>MHINKWSLCLLTLIFLYANPLSAADEHDHDHAEESSEADHGDEHGHENEHQDEHGHEEENRVHLNDEQRHSAGIRVERLTLHPIPTEIEAPGEIRLNAYASSQVTPRIEAQVIKRHVRLGSHVSTGQPLVTLSSVTMAEAQGDLLVATQEWQRVKKLGKKVVSERRYLEARIAYQQARAKLLAYGMTASQADRLVKGNAISQADGRFTLLSLQQGTVIRDDFILGQMVEPGQLLFDITDESRLWVEARINPESLSHLKIGAPARVQAGGKWIEGKVIQIHHALDETTRTLAVRLEIANPTDRLHPGQFVTARIQTGESGQTALTLPLDAVLRSPDGDWQVFVEEEPGEFEPKEVELVRQLPGLAVIEGLEPGTRVVTQGAFFVQSELAKSGFAVHNH</sequence>
<evidence type="ECO:0000259" key="5">
    <source>
        <dbReference type="Pfam" id="PF25954"/>
    </source>
</evidence>
<dbReference type="Proteomes" id="UP000051276">
    <property type="component" value="Unassembled WGS sequence"/>
</dbReference>
<dbReference type="EMBL" id="LDXT01000072">
    <property type="protein sequence ID" value="KRT55809.1"/>
    <property type="molecule type" value="Genomic_DNA"/>
</dbReference>
<dbReference type="GO" id="GO:0015679">
    <property type="term" value="P:plasma membrane copper ion transport"/>
    <property type="evidence" value="ECO:0007669"/>
    <property type="project" value="TreeGrafter"/>
</dbReference>
<dbReference type="InterPro" id="IPR058792">
    <property type="entry name" value="Beta-barrel_RND_2"/>
</dbReference>
<reference evidence="10 11" key="1">
    <citation type="submission" date="2015-11" db="EMBL/GenBank/DDBJ databases">
        <title>The genome of Candidatus Endoriftia persephone in Ridgeia piscesae and population structure of the North Eastern Pacific vestimentiferan symbionts.</title>
        <authorList>
            <person name="Perez M."/>
            <person name="Juniper K.S."/>
        </authorList>
    </citation>
    <scope>NUCLEOTIDE SEQUENCE [LARGE SCALE GENOMIC DNA]</scope>
    <source>
        <strain evidence="9">Ind10</strain>
        <strain evidence="8">Ind11</strain>
    </source>
</reference>
<dbReference type="InterPro" id="IPR058647">
    <property type="entry name" value="BSH_CzcB-like"/>
</dbReference>
<feature type="domain" description="CzcB-like barrel-sandwich hybrid" evidence="7">
    <location>
        <begin position="102"/>
        <end position="239"/>
    </location>
</feature>
<evidence type="ECO:0000259" key="6">
    <source>
        <dbReference type="Pfam" id="PF25967"/>
    </source>
</evidence>
<comment type="similarity">
    <text evidence="1">Belongs to the membrane fusion protein (MFP) (TC 8.A.1) family.</text>
</comment>
<accession>A0A0T5Z2H9</accession>
<evidence type="ECO:0000313" key="9">
    <source>
        <dbReference type="EMBL" id="KRT56915.1"/>
    </source>
</evidence>